<gene>
    <name evidence="4 7" type="ORF">EGR_01680</name>
    <name evidence="3" type="ORF">EgrG_000867000</name>
</gene>
<evidence type="ECO:0000313" key="4">
    <source>
        <dbReference type="EMBL" id="EUB63598.1"/>
    </source>
</evidence>
<dbReference type="OMA" id="CEACHIV"/>
<reference evidence="7" key="4">
    <citation type="submission" date="2020-10" db="UniProtKB">
        <authorList>
            <consortium name="WormBaseParasite"/>
        </authorList>
    </citation>
    <scope>IDENTIFICATION</scope>
</reference>
<dbReference type="EMBL" id="LK028576">
    <property type="protein sequence ID" value="CDS16251.1"/>
    <property type="molecule type" value="Genomic_DNA"/>
</dbReference>
<keyword evidence="3" id="KW-0808">Transferase</keyword>
<dbReference type="PROSITE" id="PS00028">
    <property type="entry name" value="ZINC_FINGER_C2H2_1"/>
    <property type="match status" value="1"/>
</dbReference>
<dbReference type="KEGG" id="egl:EGR_01680"/>
<evidence type="ECO:0000313" key="5">
    <source>
        <dbReference type="Proteomes" id="UP000019149"/>
    </source>
</evidence>
<accession>U6IWY4</accession>
<name>U6IWY4_ECHGR</name>
<sequence>MPSKSKSKGGSKSKNKERSKGKNEASKGSKGSKVKDLNYLEIPPVVLKDVKPKIIYTTYDIQDYRFNHFRCACCKLALDSFQAFIDHSCWRKYYAAKYHLGCTQAFACRVCEVVFYSHADYAAHVCFGHRSCDMKVWFEPEEVIPIGYRTHQDYYINWAKRTEREFMPHEPDYHYVCRCCRCSKRFKSKIEFLLHSCCLFIVLKPANLRRLKICFHCKYVFLHENEYHKHVSYCDLKKAFCVDFVLTTAEIGCQQFVTGRHCFDFDHHLRHGVCFKTRSLDEVMNLPIKPQKPTADTIAVHACCAECGFEQPNLVEFLYHPCVTGKRLTPMNLELILFCCECECLFVDIFECVEHLKSCSPVSFYFVRLHTPELVNIALRRWSKEMAENPYLPARQVKFRCSECEEIYRQFISFLKHHCPKRERYEQIFVQPMGVMETYTCEACHIVVFSISEAIEHSKVCKRGCYPHMIQIHYCMEEVIAALTSWMRCPQVLKFNLVIGVGDEADELVIRENELKESHKLPVDHLLIRFKNPLTKPSQRIDEWITKNIRNKSEHKIAEASKLRNMPQVEGRSRQAVQGYILGGGSRKELPI</sequence>
<dbReference type="OrthoDB" id="6228207at2759"/>
<reference evidence="3" key="3">
    <citation type="submission" date="2014-06" db="EMBL/GenBank/DDBJ databases">
        <authorList>
            <person name="Aslett M."/>
        </authorList>
    </citation>
    <scope>NUCLEOTIDE SEQUENCE</scope>
</reference>
<dbReference type="Proteomes" id="UP000019149">
    <property type="component" value="Unassembled WGS sequence"/>
</dbReference>
<dbReference type="AlphaFoldDB" id="U6IWY4"/>
<feature type="compositionally biased region" description="Basic and acidic residues" evidence="1">
    <location>
        <begin position="14"/>
        <end position="31"/>
    </location>
</feature>
<feature type="region of interest" description="Disordered" evidence="1">
    <location>
        <begin position="1"/>
        <end position="31"/>
    </location>
</feature>
<feature type="compositionally biased region" description="Basic residues" evidence="1">
    <location>
        <begin position="1"/>
        <end position="13"/>
    </location>
</feature>
<keyword evidence="5" id="KW-1185">Reference proteome</keyword>
<dbReference type="GeneID" id="36337395"/>
<evidence type="ECO:0000256" key="1">
    <source>
        <dbReference type="SAM" id="MobiDB-lite"/>
    </source>
</evidence>
<dbReference type="WBParaSite" id="EgrG_000867000">
    <property type="protein sequence ID" value="EgrG_000867000"/>
    <property type="gene ID" value="EgrG_000867000"/>
</dbReference>
<dbReference type="GO" id="GO:0016301">
    <property type="term" value="F:kinase activity"/>
    <property type="evidence" value="ECO:0007669"/>
    <property type="project" value="UniProtKB-KW"/>
</dbReference>
<keyword evidence="3" id="KW-0418">Kinase</keyword>
<dbReference type="EMBL" id="APAU02000006">
    <property type="protein sequence ID" value="EUB63598.1"/>
    <property type="molecule type" value="Genomic_DNA"/>
</dbReference>
<dbReference type="Proteomes" id="UP000492820">
    <property type="component" value="Unassembled WGS sequence"/>
</dbReference>
<evidence type="ECO:0000259" key="2">
    <source>
        <dbReference type="PROSITE" id="PS00028"/>
    </source>
</evidence>
<dbReference type="InterPro" id="IPR013087">
    <property type="entry name" value="Znf_C2H2_type"/>
</dbReference>
<reference evidence="3 6" key="2">
    <citation type="journal article" date="2013" name="Nature">
        <title>The genomes of four tapeworm species reveal adaptations to parasitism.</title>
        <authorList>
            <person name="Tsai I.J."/>
            <person name="Zarowiecki M."/>
            <person name="Holroyd N."/>
            <person name="Garciarrubio A."/>
            <person name="Sanchez-Flores A."/>
            <person name="Brooks K.L."/>
            <person name="Tracey A."/>
            <person name="Bobes R.J."/>
            <person name="Fragoso G."/>
            <person name="Sciutto E."/>
            <person name="Aslett M."/>
            <person name="Beasley H."/>
            <person name="Bennett H.M."/>
            <person name="Cai J."/>
            <person name="Camicia F."/>
            <person name="Clark R."/>
            <person name="Cucher M."/>
            <person name="De Silva N."/>
            <person name="Day T.A."/>
            <person name="Deplazes P."/>
            <person name="Estrada K."/>
            <person name="Fernandez C."/>
            <person name="Holland P.W."/>
            <person name="Hou J."/>
            <person name="Hu S."/>
            <person name="Huckvale T."/>
            <person name="Hung S.S."/>
            <person name="Kamenetzky L."/>
            <person name="Keane J.A."/>
            <person name="Kiss F."/>
            <person name="Koziol U."/>
            <person name="Lambert O."/>
            <person name="Liu K."/>
            <person name="Luo X."/>
            <person name="Luo Y."/>
            <person name="Macchiaroli N."/>
            <person name="Nichol S."/>
            <person name="Paps J."/>
            <person name="Parkinson J."/>
            <person name="Pouchkina-Stantcheva N."/>
            <person name="Riddiford N."/>
            <person name="Rosenzvit M."/>
            <person name="Salinas G."/>
            <person name="Wasmuth J.D."/>
            <person name="Zamanian M."/>
            <person name="Zheng Y."/>
            <person name="Cai X."/>
            <person name="Soberon X."/>
            <person name="Olson P.D."/>
            <person name="Laclette J.P."/>
            <person name="Brehm K."/>
            <person name="Berriman M."/>
            <person name="Garciarrubio A."/>
            <person name="Bobes R.J."/>
            <person name="Fragoso G."/>
            <person name="Sanchez-Flores A."/>
            <person name="Estrada K."/>
            <person name="Cevallos M.A."/>
            <person name="Morett E."/>
            <person name="Gonzalez V."/>
            <person name="Portillo T."/>
            <person name="Ochoa-Leyva A."/>
            <person name="Jose M.V."/>
            <person name="Sciutto E."/>
            <person name="Landa A."/>
            <person name="Jimenez L."/>
            <person name="Valdes V."/>
            <person name="Carrero J.C."/>
            <person name="Larralde C."/>
            <person name="Morales-Montor J."/>
            <person name="Limon-Lason J."/>
            <person name="Soberon X."/>
            <person name="Laclette J.P."/>
        </authorList>
    </citation>
    <scope>NUCLEOTIDE SEQUENCE [LARGE SCALE GENOMIC DNA]</scope>
</reference>
<feature type="domain" description="C2H2-type" evidence="2">
    <location>
        <begin position="108"/>
        <end position="129"/>
    </location>
</feature>
<reference evidence="4 5" key="1">
    <citation type="journal article" date="2013" name="Nat. Genet.">
        <title>The genome of the hydatid tapeworm Echinococcus granulosus.</title>
        <authorList>
            <person name="Zheng H."/>
            <person name="Zhang W."/>
            <person name="Zhang L."/>
            <person name="Zhang Z."/>
            <person name="Li J."/>
            <person name="Lu G."/>
            <person name="Zhu Y."/>
            <person name="Wang Y."/>
            <person name="Huang Y."/>
            <person name="Liu J."/>
            <person name="Kang H."/>
            <person name="Chen J."/>
            <person name="Wang L."/>
            <person name="Chen A."/>
            <person name="Yu S."/>
            <person name="Gao Z."/>
            <person name="Jin L."/>
            <person name="Gu W."/>
            <person name="Wang Z."/>
            <person name="Zhao L."/>
            <person name="Shi B."/>
            <person name="Wen H."/>
            <person name="Lin R."/>
            <person name="Jones M.K."/>
            <person name="Brejova B."/>
            <person name="Vinar T."/>
            <person name="Zhao G."/>
            <person name="McManus D.P."/>
            <person name="Chen Z."/>
            <person name="Zhou Y."/>
            <person name="Wang S."/>
        </authorList>
    </citation>
    <scope>NUCLEOTIDE SEQUENCE [LARGE SCALE GENOMIC DNA]</scope>
</reference>
<proteinExistence type="predicted"/>
<evidence type="ECO:0000313" key="6">
    <source>
        <dbReference type="Proteomes" id="UP000492820"/>
    </source>
</evidence>
<evidence type="ECO:0000313" key="3">
    <source>
        <dbReference type="EMBL" id="CDS16251.1"/>
    </source>
</evidence>
<dbReference type="RefSeq" id="XP_024354794.1">
    <property type="nucleotide sequence ID" value="XM_024490929.1"/>
</dbReference>
<dbReference type="CTD" id="36337395"/>
<evidence type="ECO:0000313" key="7">
    <source>
        <dbReference type="WBParaSite" id="EgrG_000867000"/>
    </source>
</evidence>
<organism evidence="4 5">
    <name type="scientific">Echinococcus granulosus</name>
    <name type="common">Hydatid tapeworm</name>
    <dbReference type="NCBI Taxonomy" id="6210"/>
    <lineage>
        <taxon>Eukaryota</taxon>
        <taxon>Metazoa</taxon>
        <taxon>Spiralia</taxon>
        <taxon>Lophotrochozoa</taxon>
        <taxon>Platyhelminthes</taxon>
        <taxon>Cestoda</taxon>
        <taxon>Eucestoda</taxon>
        <taxon>Cyclophyllidea</taxon>
        <taxon>Taeniidae</taxon>
        <taxon>Echinococcus</taxon>
        <taxon>Echinococcus granulosus group</taxon>
    </lineage>
</organism>
<protein>
    <submittedName>
        <fullName evidence="3 7">Thymidylate kinase 251L</fullName>
    </submittedName>
</protein>